<protein>
    <submittedName>
        <fullName evidence="4">Retrovirus-related pol polyprotein from transposon TNT 1-94</fullName>
    </submittedName>
</protein>
<evidence type="ECO:0000313" key="5">
    <source>
        <dbReference type="Proteomes" id="UP001151760"/>
    </source>
</evidence>
<reference evidence="4" key="1">
    <citation type="journal article" date="2022" name="Int. J. Mol. Sci.">
        <title>Draft Genome of Tanacetum Coccineum: Genomic Comparison of Closely Related Tanacetum-Family Plants.</title>
        <authorList>
            <person name="Yamashiro T."/>
            <person name="Shiraishi A."/>
            <person name="Nakayama K."/>
            <person name="Satake H."/>
        </authorList>
    </citation>
    <scope>NUCLEOTIDE SEQUENCE</scope>
</reference>
<evidence type="ECO:0000259" key="2">
    <source>
        <dbReference type="Pfam" id="PF07727"/>
    </source>
</evidence>
<gene>
    <name evidence="4" type="ORF">Tco_1019767</name>
</gene>
<dbReference type="SUPFAM" id="SSF53098">
    <property type="entry name" value="Ribonuclease H-like"/>
    <property type="match status" value="1"/>
</dbReference>
<feature type="compositionally biased region" description="Basic residues" evidence="1">
    <location>
        <begin position="894"/>
        <end position="912"/>
    </location>
</feature>
<evidence type="ECO:0000256" key="1">
    <source>
        <dbReference type="SAM" id="MobiDB-lite"/>
    </source>
</evidence>
<dbReference type="InterPro" id="IPR013103">
    <property type="entry name" value="RVT_2"/>
</dbReference>
<comment type="caution">
    <text evidence="4">The sequence shown here is derived from an EMBL/GenBank/DDBJ whole genome shotgun (WGS) entry which is preliminary data.</text>
</comment>
<dbReference type="Pfam" id="PF25597">
    <property type="entry name" value="SH3_retrovirus"/>
    <property type="match status" value="1"/>
</dbReference>
<accession>A0ABQ5G0D1</accession>
<dbReference type="PANTHER" id="PTHR11439:SF509">
    <property type="entry name" value="RNA-DIRECTED DNA POLYMERASE"/>
    <property type="match status" value="1"/>
</dbReference>
<dbReference type="CDD" id="cd09272">
    <property type="entry name" value="RNase_HI_RT_Ty1"/>
    <property type="match status" value="1"/>
</dbReference>
<dbReference type="PANTHER" id="PTHR11439">
    <property type="entry name" value="GAG-POL-RELATED RETROTRANSPOSON"/>
    <property type="match status" value="1"/>
</dbReference>
<dbReference type="EMBL" id="BQNB010017885">
    <property type="protein sequence ID" value="GJT68287.1"/>
    <property type="molecule type" value="Genomic_DNA"/>
</dbReference>
<name>A0ABQ5G0D1_9ASTR</name>
<dbReference type="Proteomes" id="UP001151760">
    <property type="component" value="Unassembled WGS sequence"/>
</dbReference>
<keyword evidence="5" id="KW-1185">Reference proteome</keyword>
<feature type="domain" description="Reverse transcriptase Ty1/copia-type" evidence="2">
    <location>
        <begin position="342"/>
        <end position="439"/>
    </location>
</feature>
<dbReference type="InterPro" id="IPR057670">
    <property type="entry name" value="SH3_retrovirus"/>
</dbReference>
<evidence type="ECO:0000313" key="4">
    <source>
        <dbReference type="EMBL" id="GJT68287.1"/>
    </source>
</evidence>
<feature type="region of interest" description="Disordered" evidence="1">
    <location>
        <begin position="1042"/>
        <end position="1104"/>
    </location>
</feature>
<dbReference type="Pfam" id="PF07727">
    <property type="entry name" value="RVT_2"/>
    <property type="match status" value="1"/>
</dbReference>
<reference evidence="4" key="2">
    <citation type="submission" date="2022-01" db="EMBL/GenBank/DDBJ databases">
        <authorList>
            <person name="Yamashiro T."/>
            <person name="Shiraishi A."/>
            <person name="Satake H."/>
            <person name="Nakayama K."/>
        </authorList>
    </citation>
    <scope>NUCLEOTIDE SEQUENCE</scope>
</reference>
<feature type="region of interest" description="Disordered" evidence="1">
    <location>
        <begin position="856"/>
        <end position="937"/>
    </location>
</feature>
<evidence type="ECO:0000259" key="3">
    <source>
        <dbReference type="Pfam" id="PF25597"/>
    </source>
</evidence>
<sequence>MITLGLRGSMFFEIKDETPNGYHQISERQILSRAQQNCQILRHRHGTEFVNKTLYDYYASVGIFHQKIVPRTLQQNSVVERREQPPFELVSSSSDNAYILKCNRCFFGLDAVCDLAVNTQTLPLLHTRNDKNPFPPNLGKLQPRADIGIFIGYAPSRKGYRIYNKRTRQIMETIHVQFDELTEQMAPWLVPNPAPVLPYVPPTNKELEMLFQPMSSVVYLYDLDATIAEVIFITIGLIIPLRYIWSSRTFIIWGNHDDRNQANPLSRHDISEMDCSHPSDKHYWESCIETVSTRKNLLQDALWCFYNSVLSKVEQKNFQSTATEDCWFQAMQDEIHEFNRLNVWELVPPPDSAMIIALKWIYKVKLDEYGDVLKNKARLVAKRFRQEEGLDFEESFAPVARLEAIRIFIANAASKNITVYQMDVKTIFLNGELKEEVYAPRHGMTLCPKFFWHKDSPKRVSSIQPWILQYGSVVSEKTTAMALTAYADVDHAGCQDTRRKAEYIAMSGCCAQILWMRSQLLDYGFAYNRIPLYCDNKSAIALCYNNVQHSRSKHIDIRHHFIREQVEKGVVELYFVRTEYQLADIFTKALPRERFEFILPRLGMKCMKPETLKKSMANAEHAPAMASPVRTDEQIVPRNRWVPIGKSNCYLNEEKSQPNPIFKIAVDILKQTNFFRAFTASSTIPAIYIQQFWDTIRFDSKAGSYKCQLDEQWFNLTQDTLRDALQITPVDNNQAFSSPPTPDTLVEFVNKLGYPKEVIHLSNVTTNDMFQPWRALTTIINLCLTGKTFGFERPRAPVLQILWGVVNQAHINYAERMFTKMIIFHLQRLHNFHPRPDSSLHLPTEEPVLGHLKFSAKGSKREELSDPESPAPKPAKPIKQAKPKATEQPTVSKTKAKKSKPAPAKPKKKKRKPVLESSEAQPLAKRTKAGKVVKKRTVKSSKQLVDEFVDEGVPATKPSLEDAEEAILQKVLQESLTDAYPTQRGPLPPVVFRETDTRKFQPLLEVPGKGKEKVGEEQAAQVLLNLQTLKKKSSAEQYIFQRRSHVPTETAGREGSTSLYAELGLYGSDTESDEEMPSVVRSEAQDKGQARSDPGTRDEGQAGH</sequence>
<feature type="compositionally biased region" description="Basic and acidic residues" evidence="1">
    <location>
        <begin position="1083"/>
        <end position="1104"/>
    </location>
</feature>
<dbReference type="InterPro" id="IPR012337">
    <property type="entry name" value="RNaseH-like_sf"/>
</dbReference>
<feature type="domain" description="Retroviral polymerase SH3-like" evidence="3">
    <location>
        <begin position="136"/>
        <end position="181"/>
    </location>
</feature>
<feature type="compositionally biased region" description="Basic residues" evidence="1">
    <location>
        <begin position="925"/>
        <end position="937"/>
    </location>
</feature>
<organism evidence="4 5">
    <name type="scientific">Tanacetum coccineum</name>
    <dbReference type="NCBI Taxonomy" id="301880"/>
    <lineage>
        <taxon>Eukaryota</taxon>
        <taxon>Viridiplantae</taxon>
        <taxon>Streptophyta</taxon>
        <taxon>Embryophyta</taxon>
        <taxon>Tracheophyta</taxon>
        <taxon>Spermatophyta</taxon>
        <taxon>Magnoliopsida</taxon>
        <taxon>eudicotyledons</taxon>
        <taxon>Gunneridae</taxon>
        <taxon>Pentapetalae</taxon>
        <taxon>asterids</taxon>
        <taxon>campanulids</taxon>
        <taxon>Asterales</taxon>
        <taxon>Asteraceae</taxon>
        <taxon>Asteroideae</taxon>
        <taxon>Anthemideae</taxon>
        <taxon>Anthemidinae</taxon>
        <taxon>Tanacetum</taxon>
    </lineage>
</organism>
<proteinExistence type="predicted"/>